<evidence type="ECO:0000313" key="12">
    <source>
        <dbReference type="EMBL" id="VDP40146.1"/>
    </source>
</evidence>
<dbReference type="InterPro" id="IPR000845">
    <property type="entry name" value="Nucleoside_phosphorylase_d"/>
</dbReference>
<comment type="pathway">
    <text evidence="1">Purine metabolism; purine nucleoside salvage.</text>
</comment>
<dbReference type="PANTHER" id="PTHR11904:SF9">
    <property type="entry name" value="PURINE NUCLEOSIDE PHOSPHORYLASE-RELATED"/>
    <property type="match status" value="1"/>
</dbReference>
<evidence type="ECO:0000313" key="13">
    <source>
        <dbReference type="Proteomes" id="UP000277204"/>
    </source>
</evidence>
<evidence type="ECO:0000256" key="1">
    <source>
        <dbReference type="ARBA" id="ARBA00005058"/>
    </source>
</evidence>
<comment type="catalytic activity">
    <reaction evidence="9">
        <text>guanosine + phosphate = alpha-D-ribose 1-phosphate + guanine</text>
        <dbReference type="Rhea" id="RHEA:13233"/>
        <dbReference type="ChEBI" id="CHEBI:16235"/>
        <dbReference type="ChEBI" id="CHEBI:16750"/>
        <dbReference type="ChEBI" id="CHEBI:43474"/>
        <dbReference type="ChEBI" id="CHEBI:57720"/>
        <dbReference type="EC" id="2.4.2.1"/>
    </reaction>
</comment>
<keyword evidence="4" id="KW-0328">Glycosyltransferase</keyword>
<accession>A0A183MZY8</accession>
<evidence type="ECO:0000256" key="5">
    <source>
        <dbReference type="ARBA" id="ARBA00022679"/>
    </source>
</evidence>
<comment type="catalytic activity">
    <reaction evidence="8">
        <text>2'-deoxyinosine + phosphate = 2-deoxy-alpha-D-ribose 1-phosphate + hypoxanthine</text>
        <dbReference type="Rhea" id="RHEA:27750"/>
        <dbReference type="ChEBI" id="CHEBI:17368"/>
        <dbReference type="ChEBI" id="CHEBI:28997"/>
        <dbReference type="ChEBI" id="CHEBI:43474"/>
        <dbReference type="ChEBI" id="CHEBI:57259"/>
        <dbReference type="EC" id="2.4.2.1"/>
    </reaction>
</comment>
<evidence type="ECO:0000256" key="3">
    <source>
        <dbReference type="ARBA" id="ARBA00011886"/>
    </source>
</evidence>
<evidence type="ECO:0000256" key="4">
    <source>
        <dbReference type="ARBA" id="ARBA00022676"/>
    </source>
</evidence>
<protein>
    <recommendedName>
        <fullName evidence="3">purine-nucleoside phosphorylase</fullName>
        <ecNumber evidence="3">2.4.2.1</ecNumber>
    </recommendedName>
    <alternativeName>
        <fullName evidence="10">Inosine-guanosine phosphorylase</fullName>
    </alternativeName>
</protein>
<dbReference type="EMBL" id="UZAI01018779">
    <property type="protein sequence ID" value="VDP40146.1"/>
    <property type="molecule type" value="Genomic_DNA"/>
</dbReference>
<comment type="similarity">
    <text evidence="2">Belongs to the PNP/MTAP phosphorylase family.</text>
</comment>
<feature type="domain" description="Nucleoside phosphorylase" evidence="11">
    <location>
        <begin position="502"/>
        <end position="634"/>
    </location>
</feature>
<comment type="catalytic activity">
    <reaction evidence="6">
        <text>inosine + phosphate = alpha-D-ribose 1-phosphate + hypoxanthine</text>
        <dbReference type="Rhea" id="RHEA:27646"/>
        <dbReference type="ChEBI" id="CHEBI:17368"/>
        <dbReference type="ChEBI" id="CHEBI:17596"/>
        <dbReference type="ChEBI" id="CHEBI:43474"/>
        <dbReference type="ChEBI" id="CHEBI:57720"/>
        <dbReference type="EC" id="2.4.2.1"/>
    </reaction>
</comment>
<name>A0A183MZY8_9TREM</name>
<dbReference type="InterPro" id="IPR011268">
    <property type="entry name" value="Purine_phosphorylase"/>
</dbReference>
<dbReference type="InterPro" id="IPR036259">
    <property type="entry name" value="MFS_trans_sf"/>
</dbReference>
<evidence type="ECO:0000256" key="6">
    <source>
        <dbReference type="ARBA" id="ARBA00023918"/>
    </source>
</evidence>
<reference evidence="12 13" key="1">
    <citation type="submission" date="2018-11" db="EMBL/GenBank/DDBJ databases">
        <authorList>
            <consortium name="Pathogen Informatics"/>
        </authorList>
    </citation>
    <scope>NUCLEOTIDE SEQUENCE [LARGE SCALE GENOMIC DNA]</scope>
    <source>
        <strain evidence="12 13">Zambia</strain>
    </source>
</reference>
<dbReference type="CDD" id="cd09009">
    <property type="entry name" value="PNP-EcPNPII_like"/>
    <property type="match status" value="1"/>
</dbReference>
<evidence type="ECO:0000256" key="2">
    <source>
        <dbReference type="ARBA" id="ARBA00006751"/>
    </source>
</evidence>
<dbReference type="PANTHER" id="PTHR11904">
    <property type="entry name" value="METHYLTHIOADENOSINE/PURINE NUCLEOSIDE PHOSPHORYLASE"/>
    <property type="match status" value="1"/>
</dbReference>
<dbReference type="GO" id="GO:0004731">
    <property type="term" value="F:purine-nucleoside phosphorylase activity"/>
    <property type="evidence" value="ECO:0007669"/>
    <property type="project" value="UniProtKB-EC"/>
</dbReference>
<dbReference type="Gene3D" id="1.20.1250.20">
    <property type="entry name" value="MFS general substrate transporter like domains"/>
    <property type="match status" value="1"/>
</dbReference>
<dbReference type="UniPathway" id="UPA00606"/>
<evidence type="ECO:0000256" key="7">
    <source>
        <dbReference type="ARBA" id="ARBA00023929"/>
    </source>
</evidence>
<proteinExistence type="inferred from homology"/>
<dbReference type="Proteomes" id="UP000277204">
    <property type="component" value="Unassembled WGS sequence"/>
</dbReference>
<dbReference type="InterPro" id="IPR035994">
    <property type="entry name" value="Nucleoside_phosphorylase_sf"/>
</dbReference>
<dbReference type="AlphaFoldDB" id="A0A183MZY8"/>
<evidence type="ECO:0000259" key="11">
    <source>
        <dbReference type="Pfam" id="PF01048"/>
    </source>
</evidence>
<gene>
    <name evidence="12" type="ORF">SMRZ_LOCUS21613</name>
</gene>
<evidence type="ECO:0000256" key="10">
    <source>
        <dbReference type="ARBA" id="ARBA00031036"/>
    </source>
</evidence>
<evidence type="ECO:0000256" key="8">
    <source>
        <dbReference type="ARBA" id="ARBA00023950"/>
    </source>
</evidence>
<dbReference type="SUPFAM" id="SSF103473">
    <property type="entry name" value="MFS general substrate transporter"/>
    <property type="match status" value="1"/>
</dbReference>
<dbReference type="SUPFAM" id="SSF53167">
    <property type="entry name" value="Purine and uridine phosphorylases"/>
    <property type="match status" value="1"/>
</dbReference>
<dbReference type="GO" id="GO:0009116">
    <property type="term" value="P:nucleoside metabolic process"/>
    <property type="evidence" value="ECO:0007669"/>
    <property type="project" value="InterPro"/>
</dbReference>
<sequence length="640" mass="70391">MVPWLIIFPSVLLAGALADHWMKSGNCIIFLSYNPLDKFVDDYQPTTVVLLGSSLFLIILSSLDNYYGSLICMAFALACLGFHCSGVLLNPQDMAPNHGGQLYGIMATVGTFPGFAGVYMVGYILEATNQWSVIFLMTAFVSIVGWVGYSCNSDSTESSIYNDDLSLSTIAIDSVESQSSSEFNQIQNSCETTVSHQSIYQNSHAILPGMVFPNDSHISDEIPCKSEENMLSEHNYDRKPDVVLIDADFSNDPLLCNGIFNEFHENISIESTPYVISCITYPYNAFDLCEKPVQYEARVLSELNFDHNLDDFIPTAVYPYHKSTADVYSAELLKESERLICALTKFRNARIVPDKTINQRLTQKLTLNQNKGVEITTNHDASAAGSTDAATLSHVLQYSDMATKSANLPVMSVVTSDSQCTFNEVIRTDLIQMSHKMATAIFIKCRTKQVDANMNNVKKVADHLLKSVRIKPEIGIICGSGLGKLADGVKDKTIIPYTKIPNFPKTSGKFGPRFPALSDAYNSDLRKLAKQVAVENGFGDSVHQGVYVMNGGPCFETPAECTMLLNMGCDVVGMSTIPEVVIARHCGIQVFAVSLVTNISVLDVESSVKANHEEVLATGAQRAELMQSWFEKIIEKLPKD</sequence>
<dbReference type="STRING" id="48269.A0A183MZY8"/>
<dbReference type="EC" id="2.4.2.1" evidence="3"/>
<comment type="catalytic activity">
    <reaction evidence="7">
        <text>2'-deoxyguanosine + phosphate = 2-deoxy-alpha-D-ribose 1-phosphate + guanine</text>
        <dbReference type="Rhea" id="RHEA:27738"/>
        <dbReference type="ChEBI" id="CHEBI:16235"/>
        <dbReference type="ChEBI" id="CHEBI:17172"/>
        <dbReference type="ChEBI" id="CHEBI:43474"/>
        <dbReference type="ChEBI" id="CHEBI:57259"/>
        <dbReference type="EC" id="2.4.2.1"/>
    </reaction>
</comment>
<dbReference type="Gene3D" id="3.40.50.1580">
    <property type="entry name" value="Nucleoside phosphorylase domain"/>
    <property type="match status" value="2"/>
</dbReference>
<keyword evidence="5" id="KW-0808">Transferase</keyword>
<dbReference type="Pfam" id="PF01048">
    <property type="entry name" value="PNP_UDP_1"/>
    <property type="match status" value="1"/>
</dbReference>
<evidence type="ECO:0000256" key="9">
    <source>
        <dbReference type="ARBA" id="ARBA00023970"/>
    </source>
</evidence>
<keyword evidence="13" id="KW-1185">Reference proteome</keyword>
<organism evidence="12 13">
    <name type="scientific">Schistosoma margrebowiei</name>
    <dbReference type="NCBI Taxonomy" id="48269"/>
    <lineage>
        <taxon>Eukaryota</taxon>
        <taxon>Metazoa</taxon>
        <taxon>Spiralia</taxon>
        <taxon>Lophotrochozoa</taxon>
        <taxon>Platyhelminthes</taxon>
        <taxon>Trematoda</taxon>
        <taxon>Digenea</taxon>
        <taxon>Strigeidida</taxon>
        <taxon>Schistosomatoidea</taxon>
        <taxon>Schistosomatidae</taxon>
        <taxon>Schistosoma</taxon>
    </lineage>
</organism>
<dbReference type="GO" id="GO:0005737">
    <property type="term" value="C:cytoplasm"/>
    <property type="evidence" value="ECO:0007669"/>
    <property type="project" value="TreeGrafter"/>
</dbReference>